<accession>X1MS93</accession>
<dbReference type="EMBL" id="BARV01014592">
    <property type="protein sequence ID" value="GAI20896.1"/>
    <property type="molecule type" value="Genomic_DNA"/>
</dbReference>
<proteinExistence type="predicted"/>
<protein>
    <submittedName>
        <fullName evidence="1">Uncharacterized protein</fullName>
    </submittedName>
</protein>
<gene>
    <name evidence="1" type="ORF">S06H3_25353</name>
</gene>
<dbReference type="AlphaFoldDB" id="X1MS93"/>
<sequence>MGTDWGEHIVAIVKVTDPAKRVTDGLVLKELARQHIDPDFVEFFQDYAPKSLGKEHNPYAKFYRDLKSGKKIMVVSGLPKVKPDGQKIDVGWLYAEGKYQSKANLFSVVVDGKQVKLTCLSDQPTGVKKDEQVTWRPQLFLDGSEIINGEQATLLPTDPVNENYKENTLEWAYGSVCKRRIRIIEGRFRERWLFESNPNSSVRIKHNFTGSLKLKLGYIRDAEGNPLKVSVI</sequence>
<name>X1MS93_9ZZZZ</name>
<reference evidence="1" key="1">
    <citation type="journal article" date="2014" name="Front. Microbiol.">
        <title>High frequency of phylogenetically diverse reductive dehalogenase-homologous genes in deep subseafloor sedimentary metagenomes.</title>
        <authorList>
            <person name="Kawai M."/>
            <person name="Futagami T."/>
            <person name="Toyoda A."/>
            <person name="Takaki Y."/>
            <person name="Nishi S."/>
            <person name="Hori S."/>
            <person name="Arai W."/>
            <person name="Tsubouchi T."/>
            <person name="Morono Y."/>
            <person name="Uchiyama I."/>
            <person name="Ito T."/>
            <person name="Fujiyama A."/>
            <person name="Inagaki F."/>
            <person name="Takami H."/>
        </authorList>
    </citation>
    <scope>NUCLEOTIDE SEQUENCE</scope>
    <source>
        <strain evidence="1">Expedition CK06-06</strain>
    </source>
</reference>
<feature type="non-terminal residue" evidence="1">
    <location>
        <position position="232"/>
    </location>
</feature>
<comment type="caution">
    <text evidence="1">The sequence shown here is derived from an EMBL/GenBank/DDBJ whole genome shotgun (WGS) entry which is preliminary data.</text>
</comment>
<organism evidence="1">
    <name type="scientific">marine sediment metagenome</name>
    <dbReference type="NCBI Taxonomy" id="412755"/>
    <lineage>
        <taxon>unclassified sequences</taxon>
        <taxon>metagenomes</taxon>
        <taxon>ecological metagenomes</taxon>
    </lineage>
</organism>
<evidence type="ECO:0000313" key="1">
    <source>
        <dbReference type="EMBL" id="GAI20896.1"/>
    </source>
</evidence>